<name>A0A7L3PBQ7_9DEND</name>
<dbReference type="Pfam" id="PF13853">
    <property type="entry name" value="7tm_4"/>
    <property type="match status" value="1"/>
</dbReference>
<dbReference type="EMBL" id="VZUH01004120">
    <property type="protein sequence ID" value="NXU88357.1"/>
    <property type="molecule type" value="Genomic_DNA"/>
</dbReference>
<protein>
    <submittedName>
        <fullName evidence="13">O10C1 protein</fullName>
    </submittedName>
</protein>
<evidence type="ECO:0000256" key="3">
    <source>
        <dbReference type="ARBA" id="ARBA00022606"/>
    </source>
</evidence>
<feature type="domain" description="G-protein coupled receptors family 1 profile" evidence="12">
    <location>
        <begin position="40"/>
        <end position="287"/>
    </location>
</feature>
<feature type="transmembrane region" description="Helical" evidence="11">
    <location>
        <begin position="272"/>
        <end position="292"/>
    </location>
</feature>
<dbReference type="InterPro" id="IPR000725">
    <property type="entry name" value="Olfact_rcpt"/>
</dbReference>
<evidence type="ECO:0000259" key="12">
    <source>
        <dbReference type="PROSITE" id="PS50262"/>
    </source>
</evidence>
<feature type="non-terminal residue" evidence="13">
    <location>
        <position position="299"/>
    </location>
</feature>
<evidence type="ECO:0000256" key="4">
    <source>
        <dbReference type="ARBA" id="ARBA00022692"/>
    </source>
</evidence>
<dbReference type="PRINTS" id="PR00245">
    <property type="entry name" value="OLFACTORYR"/>
</dbReference>
<evidence type="ECO:0000256" key="1">
    <source>
        <dbReference type="ARBA" id="ARBA00004651"/>
    </source>
</evidence>
<dbReference type="PANTHER" id="PTHR26453">
    <property type="entry name" value="OLFACTORY RECEPTOR"/>
    <property type="match status" value="1"/>
</dbReference>
<dbReference type="InterPro" id="IPR017452">
    <property type="entry name" value="GPCR_Rhodpsn_7TM"/>
</dbReference>
<evidence type="ECO:0000313" key="13">
    <source>
        <dbReference type="EMBL" id="NXU88357.1"/>
    </source>
</evidence>
<dbReference type="GO" id="GO:0004930">
    <property type="term" value="F:G protein-coupled receptor activity"/>
    <property type="evidence" value="ECO:0007669"/>
    <property type="project" value="UniProtKB-KW"/>
</dbReference>
<keyword evidence="3" id="KW-0716">Sensory transduction</keyword>
<feature type="transmembrane region" description="Helical" evidence="11">
    <location>
        <begin position="59"/>
        <end position="77"/>
    </location>
</feature>
<evidence type="ECO:0000256" key="7">
    <source>
        <dbReference type="ARBA" id="ARBA00023040"/>
    </source>
</evidence>
<keyword evidence="8 11" id="KW-0472">Membrane</keyword>
<evidence type="ECO:0000256" key="10">
    <source>
        <dbReference type="ARBA" id="ARBA00023224"/>
    </source>
</evidence>
<accession>A0A7L3PBQ7</accession>
<feature type="transmembrane region" description="Helical" evidence="11">
    <location>
        <begin position="235"/>
        <end position="252"/>
    </location>
</feature>
<dbReference type="InterPro" id="IPR000276">
    <property type="entry name" value="GPCR_Rhodpsn"/>
</dbReference>
<dbReference type="SUPFAM" id="SSF81321">
    <property type="entry name" value="Family A G protein-coupled receptor-like"/>
    <property type="match status" value="1"/>
</dbReference>
<feature type="transmembrane region" description="Helical" evidence="11">
    <location>
        <begin position="97"/>
        <end position="115"/>
    </location>
</feature>
<dbReference type="PROSITE" id="PS50262">
    <property type="entry name" value="G_PROTEIN_RECEP_F1_2"/>
    <property type="match status" value="1"/>
</dbReference>
<proteinExistence type="predicted"/>
<keyword evidence="5" id="KW-0552">Olfaction</keyword>
<dbReference type="Proteomes" id="UP000551443">
    <property type="component" value="Unassembled WGS sequence"/>
</dbReference>
<feature type="transmembrane region" description="Helical" evidence="11">
    <location>
        <begin position="199"/>
        <end position="223"/>
    </location>
</feature>
<evidence type="ECO:0000256" key="2">
    <source>
        <dbReference type="ARBA" id="ARBA00022475"/>
    </source>
</evidence>
<keyword evidence="7" id="KW-0297">G-protein coupled receptor</keyword>
<keyword evidence="6 11" id="KW-1133">Transmembrane helix</keyword>
<organism evidence="13 14">
    <name type="scientific">Xiphorhynchus elegans</name>
    <name type="common">elegant woodcreeper</name>
    <dbReference type="NCBI Taxonomy" id="269412"/>
    <lineage>
        <taxon>Eukaryota</taxon>
        <taxon>Metazoa</taxon>
        <taxon>Chordata</taxon>
        <taxon>Craniata</taxon>
        <taxon>Vertebrata</taxon>
        <taxon>Euteleostomi</taxon>
        <taxon>Archelosauria</taxon>
        <taxon>Archosauria</taxon>
        <taxon>Dinosauria</taxon>
        <taxon>Saurischia</taxon>
        <taxon>Theropoda</taxon>
        <taxon>Coelurosauria</taxon>
        <taxon>Aves</taxon>
        <taxon>Neognathae</taxon>
        <taxon>Neoaves</taxon>
        <taxon>Telluraves</taxon>
        <taxon>Australaves</taxon>
        <taxon>Passeriformes</taxon>
        <taxon>Dendrocolaptidae</taxon>
        <taxon>Xiphorhynchus</taxon>
    </lineage>
</organism>
<dbReference type="PRINTS" id="PR00237">
    <property type="entry name" value="GPCRRHODOPSN"/>
</dbReference>
<dbReference type="AlphaFoldDB" id="A0A7L3PBQ7"/>
<evidence type="ECO:0000256" key="11">
    <source>
        <dbReference type="SAM" id="Phobius"/>
    </source>
</evidence>
<keyword evidence="14" id="KW-1185">Reference proteome</keyword>
<dbReference type="Gene3D" id="1.20.1070.10">
    <property type="entry name" value="Rhodopsin 7-helix transmembrane proteins"/>
    <property type="match status" value="1"/>
</dbReference>
<comment type="subcellular location">
    <subcellularLocation>
        <location evidence="1">Cell membrane</location>
        <topology evidence="1">Multi-pass membrane protein</topology>
    </subcellularLocation>
</comment>
<sequence>ILGNIGEMSEFRLLGFSEISHLHPLLIVVLLSLYILTLMANIVIALIINGDNTLHIPMYFFLTQLSCLDICYLSIIIPDILENLIVGTIVVSKARCAMQMFSFLFFGVTQCFLLADMSLDHYVAVCCPLHYTIIIKRKICKSLIAGTYVCGSAVALVHTIITFSLPFSGFTINHFFHEIQLLLDLLCGNTFPSEIQDMVAVFAVLCPFLMIIYSYIHIISTILQMSSAESQQKTFSTCSSHLLVVILFYATANSMYLRPKYSYSASVDKFLSLYYSVATPLLNTIICSSEPVKMKKPTK</sequence>
<evidence type="ECO:0000313" key="14">
    <source>
        <dbReference type="Proteomes" id="UP000551443"/>
    </source>
</evidence>
<comment type="caution">
    <text evidence="13">The sequence shown here is derived from an EMBL/GenBank/DDBJ whole genome shotgun (WGS) entry which is preliminary data.</text>
</comment>
<evidence type="ECO:0000256" key="6">
    <source>
        <dbReference type="ARBA" id="ARBA00022989"/>
    </source>
</evidence>
<reference evidence="13 14" key="1">
    <citation type="submission" date="2019-09" db="EMBL/GenBank/DDBJ databases">
        <title>Bird 10,000 Genomes (B10K) Project - Family phase.</title>
        <authorList>
            <person name="Zhang G."/>
        </authorList>
    </citation>
    <scope>NUCLEOTIDE SEQUENCE [LARGE SCALE GENOMIC DNA]</scope>
    <source>
        <strain evidence="13">OUT-0059</strain>
        <tissue evidence="13">Muscle</tissue>
    </source>
</reference>
<gene>
    <name evidence="13" type="primary">Or10c1_1</name>
    <name evidence="13" type="ORF">XIPELE_R13949</name>
</gene>
<evidence type="ECO:0000256" key="5">
    <source>
        <dbReference type="ARBA" id="ARBA00022725"/>
    </source>
</evidence>
<keyword evidence="10" id="KW-0807">Transducer</keyword>
<dbReference type="GO" id="GO:0004984">
    <property type="term" value="F:olfactory receptor activity"/>
    <property type="evidence" value="ECO:0007669"/>
    <property type="project" value="InterPro"/>
</dbReference>
<evidence type="ECO:0000256" key="9">
    <source>
        <dbReference type="ARBA" id="ARBA00023170"/>
    </source>
</evidence>
<feature type="non-terminal residue" evidence="13">
    <location>
        <position position="1"/>
    </location>
</feature>
<dbReference type="FunFam" id="1.20.1070.10:FF:000015">
    <property type="entry name" value="Olfactory receptor"/>
    <property type="match status" value="1"/>
</dbReference>
<evidence type="ECO:0000256" key="8">
    <source>
        <dbReference type="ARBA" id="ARBA00023136"/>
    </source>
</evidence>
<keyword evidence="2" id="KW-1003">Cell membrane</keyword>
<feature type="transmembrane region" description="Helical" evidence="11">
    <location>
        <begin position="25"/>
        <end position="47"/>
    </location>
</feature>
<keyword evidence="9" id="KW-0675">Receptor</keyword>
<dbReference type="GO" id="GO:0005886">
    <property type="term" value="C:plasma membrane"/>
    <property type="evidence" value="ECO:0007669"/>
    <property type="project" value="UniProtKB-SubCell"/>
</dbReference>
<feature type="transmembrane region" description="Helical" evidence="11">
    <location>
        <begin position="143"/>
        <end position="165"/>
    </location>
</feature>
<keyword evidence="4 11" id="KW-0812">Transmembrane</keyword>